<dbReference type="EMBL" id="GBEZ01011332">
    <property type="protein sequence ID" value="JAC74444.1"/>
    <property type="molecule type" value="Transcribed_RNA"/>
</dbReference>
<proteinExistence type="predicted"/>
<name>A0A061RUJ3_9CHLO</name>
<protein>
    <submittedName>
        <fullName evidence="1">Uncharacterized protein</fullName>
    </submittedName>
</protein>
<accession>A0A061RUJ3</accession>
<organism evidence="1">
    <name type="scientific">Tetraselmis sp. GSL018</name>
    <dbReference type="NCBI Taxonomy" id="582737"/>
    <lineage>
        <taxon>Eukaryota</taxon>
        <taxon>Viridiplantae</taxon>
        <taxon>Chlorophyta</taxon>
        <taxon>core chlorophytes</taxon>
        <taxon>Chlorodendrophyceae</taxon>
        <taxon>Chlorodendrales</taxon>
        <taxon>Chlorodendraceae</taxon>
        <taxon>Tetraselmis</taxon>
    </lineage>
</organism>
<dbReference type="AlphaFoldDB" id="A0A061RUJ3"/>
<sequence length="91" mass="10121">RIPVVACLSSNQIRSGDSHAVTTCSTLRNCGKPWSPHRYDSVTPMPARRLLESPLQKWVRTRIQSGGDQEVQKSCKGLLWGGKECTWHASS</sequence>
<reference evidence="1" key="1">
    <citation type="submission" date="2014-05" db="EMBL/GenBank/DDBJ databases">
        <title>The transcriptome of the halophilic microalga Tetraselmis sp. GSL018 isolated from the Great Salt Lake, Utah.</title>
        <authorList>
            <person name="Jinkerson R.E."/>
            <person name="D'Adamo S."/>
            <person name="Posewitz M.C."/>
        </authorList>
    </citation>
    <scope>NUCLEOTIDE SEQUENCE</scope>
    <source>
        <strain evidence="1">GSL018</strain>
    </source>
</reference>
<feature type="non-terminal residue" evidence="1">
    <location>
        <position position="91"/>
    </location>
</feature>
<evidence type="ECO:0000313" key="1">
    <source>
        <dbReference type="EMBL" id="JAC74444.1"/>
    </source>
</evidence>
<gene>
    <name evidence="1" type="ORF">TSPGSL018_25933</name>
</gene>
<feature type="non-terminal residue" evidence="1">
    <location>
        <position position="1"/>
    </location>
</feature>